<evidence type="ECO:0000259" key="7">
    <source>
        <dbReference type="Pfam" id="PF00933"/>
    </source>
</evidence>
<feature type="chain" id="PRO_5004877603" description="beta-N-acetylhexosaminidase" evidence="6">
    <location>
        <begin position="34"/>
        <end position="391"/>
    </location>
</feature>
<dbReference type="OrthoDB" id="9805821at2"/>
<gene>
    <name evidence="8" type="ORF">BN11_1300006</name>
</gene>
<comment type="catalytic activity">
    <reaction evidence="1">
        <text>Hydrolysis of terminal non-reducing N-acetyl-D-hexosamine residues in N-acetyl-beta-D-hexosaminides.</text>
        <dbReference type="EC" id="3.2.1.52"/>
    </reaction>
</comment>
<name>W6JU59_9MICO</name>
<keyword evidence="4 8" id="KW-0378">Hydrolase</keyword>
<dbReference type="InterPro" id="IPR001764">
    <property type="entry name" value="Glyco_hydro_3_N"/>
</dbReference>
<dbReference type="PANTHER" id="PTHR30480:SF13">
    <property type="entry name" value="BETA-HEXOSAMINIDASE"/>
    <property type="match status" value="1"/>
</dbReference>
<organism evidence="8 9">
    <name type="scientific">Nostocoides australiense Ben110</name>
    <dbReference type="NCBI Taxonomy" id="1193182"/>
    <lineage>
        <taxon>Bacteria</taxon>
        <taxon>Bacillati</taxon>
        <taxon>Actinomycetota</taxon>
        <taxon>Actinomycetes</taxon>
        <taxon>Micrococcales</taxon>
        <taxon>Intrasporangiaceae</taxon>
        <taxon>Nostocoides</taxon>
    </lineage>
</organism>
<keyword evidence="6" id="KW-0732">Signal</keyword>
<dbReference type="SUPFAM" id="SSF51445">
    <property type="entry name" value="(Trans)glycosidases"/>
    <property type="match status" value="1"/>
</dbReference>
<dbReference type="AlphaFoldDB" id="W6JU59"/>
<dbReference type="GO" id="GO:0009254">
    <property type="term" value="P:peptidoglycan turnover"/>
    <property type="evidence" value="ECO:0007669"/>
    <property type="project" value="TreeGrafter"/>
</dbReference>
<reference evidence="8 9" key="1">
    <citation type="journal article" date="2013" name="ISME J.">
        <title>A metabolic model for members of the genus Tetrasphaera involved in enhanced biological phosphorus removal.</title>
        <authorList>
            <person name="Kristiansen R."/>
            <person name="Nguyen H.T.T."/>
            <person name="Saunders A.M."/>
            <person name="Nielsen J.L."/>
            <person name="Wimmer R."/>
            <person name="Le V.Q."/>
            <person name="McIlroy S.J."/>
            <person name="Petrovski S."/>
            <person name="Seviour R.J."/>
            <person name="Calteau A."/>
            <person name="Nielsen K.L."/>
            <person name="Nielsen P.H."/>
        </authorList>
    </citation>
    <scope>NUCLEOTIDE SEQUENCE [LARGE SCALE GENOMIC DNA]</scope>
    <source>
        <strain evidence="8 9">Ben110</strain>
    </source>
</reference>
<dbReference type="Pfam" id="PF00933">
    <property type="entry name" value="Glyco_hydro_3"/>
    <property type="match status" value="1"/>
</dbReference>
<dbReference type="EC" id="3.2.1.52" evidence="3"/>
<feature type="domain" description="Glycoside hydrolase family 3 N-terminal" evidence="7">
    <location>
        <begin position="58"/>
        <end position="380"/>
    </location>
</feature>
<dbReference type="Gene3D" id="3.20.20.300">
    <property type="entry name" value="Glycoside hydrolase, family 3, N-terminal domain"/>
    <property type="match status" value="1"/>
</dbReference>
<evidence type="ECO:0000256" key="5">
    <source>
        <dbReference type="ARBA" id="ARBA00023295"/>
    </source>
</evidence>
<dbReference type="STRING" id="1193182.BN11_1300006"/>
<evidence type="ECO:0000256" key="6">
    <source>
        <dbReference type="SAM" id="SignalP"/>
    </source>
</evidence>
<dbReference type="InterPro" id="IPR019800">
    <property type="entry name" value="Glyco_hydro_3_AS"/>
</dbReference>
<accession>W6JU59</accession>
<dbReference type="GO" id="GO:0004563">
    <property type="term" value="F:beta-N-acetylhexosaminidase activity"/>
    <property type="evidence" value="ECO:0007669"/>
    <property type="project" value="UniProtKB-EC"/>
</dbReference>
<dbReference type="EMBL" id="CAJA01000036">
    <property type="protein sequence ID" value="CCH72051.1"/>
    <property type="molecule type" value="Genomic_DNA"/>
</dbReference>
<dbReference type="InterPro" id="IPR017853">
    <property type="entry name" value="GH"/>
</dbReference>
<evidence type="ECO:0000256" key="1">
    <source>
        <dbReference type="ARBA" id="ARBA00001231"/>
    </source>
</evidence>
<evidence type="ECO:0000256" key="2">
    <source>
        <dbReference type="ARBA" id="ARBA00005336"/>
    </source>
</evidence>
<sequence length="391" mass="40677">MTGYGRCMRQRLLATGGLIVATLAGGAQPGAGAATSEPGLTARQATCVGQLNKDLSTKARVGQLIWVGMYASDPHSADRYVADYDVGGVVLLGGFHSGVSATRAATGHIASFADPRVKLVVAADQEGGYVQQLQGSGFSTIPTAYYQGRTWAPSTVQTRTAAWAGQLKAAGVNVNLAPVADTVNKDFMPYNRPIGYYQRNYDYVADRVAIDVRAAVGGMHAAGVASTVKHFPGLGRITNNTDTSSTGITDPSTWPGSAYLRPFAAGIDAGTEFVMVSNAYYAKIDPARQAVFSPTVIEGLLRGQLGYQGVVITDDVGAAVAVTSTPVGSRATKFINAGGDIVLTATPSSVPTMLEAIRAARTTSPTFKAKLDAAVLRILRTKTAMGLTSCS</sequence>
<comment type="similarity">
    <text evidence="2">Belongs to the glycosyl hydrolase 3 family.</text>
</comment>
<evidence type="ECO:0000256" key="3">
    <source>
        <dbReference type="ARBA" id="ARBA00012663"/>
    </source>
</evidence>
<evidence type="ECO:0000313" key="9">
    <source>
        <dbReference type="Proteomes" id="UP000035763"/>
    </source>
</evidence>
<feature type="signal peptide" evidence="6">
    <location>
        <begin position="1"/>
        <end position="33"/>
    </location>
</feature>
<protein>
    <recommendedName>
        <fullName evidence="3">beta-N-acetylhexosaminidase</fullName>
        <ecNumber evidence="3">3.2.1.52</ecNumber>
    </recommendedName>
</protein>
<comment type="caution">
    <text evidence="8">The sequence shown here is derived from an EMBL/GenBank/DDBJ whole genome shotgun (WGS) entry which is preliminary data.</text>
</comment>
<dbReference type="Proteomes" id="UP000035763">
    <property type="component" value="Unassembled WGS sequence"/>
</dbReference>
<dbReference type="PANTHER" id="PTHR30480">
    <property type="entry name" value="BETA-HEXOSAMINIDASE-RELATED"/>
    <property type="match status" value="1"/>
</dbReference>
<dbReference type="GO" id="GO:0005975">
    <property type="term" value="P:carbohydrate metabolic process"/>
    <property type="evidence" value="ECO:0007669"/>
    <property type="project" value="InterPro"/>
</dbReference>
<evidence type="ECO:0000313" key="8">
    <source>
        <dbReference type="EMBL" id="CCH72051.1"/>
    </source>
</evidence>
<dbReference type="InterPro" id="IPR036962">
    <property type="entry name" value="Glyco_hydro_3_N_sf"/>
</dbReference>
<keyword evidence="5" id="KW-0326">Glycosidase</keyword>
<keyword evidence="9" id="KW-1185">Reference proteome</keyword>
<dbReference type="PROSITE" id="PS00775">
    <property type="entry name" value="GLYCOSYL_HYDROL_F3"/>
    <property type="match status" value="1"/>
</dbReference>
<dbReference type="InterPro" id="IPR050226">
    <property type="entry name" value="NagZ_Beta-hexosaminidase"/>
</dbReference>
<proteinExistence type="inferred from homology"/>
<evidence type="ECO:0000256" key="4">
    <source>
        <dbReference type="ARBA" id="ARBA00022801"/>
    </source>
</evidence>